<gene>
    <name evidence="1" type="ORF">CLUMA_CG018330</name>
</gene>
<evidence type="ECO:0000313" key="2">
    <source>
        <dbReference type="Proteomes" id="UP000183832"/>
    </source>
</evidence>
<name>A0A1J1J1N9_9DIPT</name>
<organism evidence="1 2">
    <name type="scientific">Clunio marinus</name>
    <dbReference type="NCBI Taxonomy" id="568069"/>
    <lineage>
        <taxon>Eukaryota</taxon>
        <taxon>Metazoa</taxon>
        <taxon>Ecdysozoa</taxon>
        <taxon>Arthropoda</taxon>
        <taxon>Hexapoda</taxon>
        <taxon>Insecta</taxon>
        <taxon>Pterygota</taxon>
        <taxon>Neoptera</taxon>
        <taxon>Endopterygota</taxon>
        <taxon>Diptera</taxon>
        <taxon>Nematocera</taxon>
        <taxon>Chironomoidea</taxon>
        <taxon>Chironomidae</taxon>
        <taxon>Clunio</taxon>
    </lineage>
</organism>
<keyword evidence="2" id="KW-1185">Reference proteome</keyword>
<sequence>MKCTLTFQLGGLKISSGTSTTKSTFAPPSLTVKITQQKKGNKIMTKRDEIEIMKISWCQRNCVKATRKKKESARVRRRDENKDSKRRSIIYYGTHKKPFLLPTLSIILFNIEKKGNEYEKVQQPIP</sequence>
<accession>A0A1J1J1N9</accession>
<dbReference type="AlphaFoldDB" id="A0A1J1J1N9"/>
<proteinExistence type="predicted"/>
<evidence type="ECO:0000313" key="1">
    <source>
        <dbReference type="EMBL" id="CRL05358.1"/>
    </source>
</evidence>
<dbReference type="EMBL" id="CVRI01000064">
    <property type="protein sequence ID" value="CRL05358.1"/>
    <property type="molecule type" value="Genomic_DNA"/>
</dbReference>
<reference evidence="1 2" key="1">
    <citation type="submission" date="2015-04" db="EMBL/GenBank/DDBJ databases">
        <authorList>
            <person name="Syromyatnikov M.Y."/>
            <person name="Popov V.N."/>
        </authorList>
    </citation>
    <scope>NUCLEOTIDE SEQUENCE [LARGE SCALE GENOMIC DNA]</scope>
</reference>
<protein>
    <submittedName>
        <fullName evidence="1">CLUMA_CG018330, isoform A</fullName>
    </submittedName>
</protein>
<dbReference type="Proteomes" id="UP000183832">
    <property type="component" value="Unassembled WGS sequence"/>
</dbReference>